<dbReference type="Proteomes" id="UP000537130">
    <property type="component" value="Unassembled WGS sequence"/>
</dbReference>
<reference evidence="4 5" key="1">
    <citation type="submission" date="2020-08" db="EMBL/GenBank/DDBJ databases">
        <title>Genomic Encyclopedia of Type Strains, Phase III (KMG-III): the genomes of soil and plant-associated and newly described type strains.</title>
        <authorList>
            <person name="Whitman W."/>
        </authorList>
    </citation>
    <scope>NUCLEOTIDE SEQUENCE [LARGE SCALE GENOMIC DNA]</scope>
    <source>
        <strain evidence="4 5">CECT 8654</strain>
    </source>
</reference>
<keyword evidence="5" id="KW-1185">Reference proteome</keyword>
<proteinExistence type="predicted"/>
<dbReference type="RefSeq" id="WP_183410976.1">
    <property type="nucleotide sequence ID" value="NZ_JACHWY010000002.1"/>
</dbReference>
<organism evidence="4 5">
    <name type="scientific">Litorivivens lipolytica</name>
    <dbReference type="NCBI Taxonomy" id="1524264"/>
    <lineage>
        <taxon>Bacteria</taxon>
        <taxon>Pseudomonadati</taxon>
        <taxon>Pseudomonadota</taxon>
        <taxon>Gammaproteobacteria</taxon>
        <taxon>Litorivivens</taxon>
    </lineage>
</organism>
<evidence type="ECO:0000256" key="1">
    <source>
        <dbReference type="SAM" id="MobiDB-lite"/>
    </source>
</evidence>
<dbReference type="Pfam" id="PF13719">
    <property type="entry name" value="Zn_ribbon_5"/>
    <property type="match status" value="1"/>
</dbReference>
<feature type="compositionally biased region" description="Acidic residues" evidence="1">
    <location>
        <begin position="162"/>
        <end position="184"/>
    </location>
</feature>
<dbReference type="AlphaFoldDB" id="A0A7W4Z7Q5"/>
<feature type="compositionally biased region" description="Polar residues" evidence="1">
    <location>
        <begin position="84"/>
        <end position="98"/>
    </location>
</feature>
<evidence type="ECO:0000313" key="4">
    <source>
        <dbReference type="EMBL" id="MBB3048151.1"/>
    </source>
</evidence>
<feature type="region of interest" description="Disordered" evidence="1">
    <location>
        <begin position="43"/>
        <end position="206"/>
    </location>
</feature>
<feature type="domain" description="Zinc finger/thioredoxin putative" evidence="3">
    <location>
        <begin position="6"/>
        <end position="40"/>
    </location>
</feature>
<protein>
    <submittedName>
        <fullName evidence="4">Putative Zn finger-like uncharacterized protein</fullName>
    </submittedName>
</protein>
<feature type="compositionally biased region" description="Acidic residues" evidence="1">
    <location>
        <begin position="68"/>
        <end position="83"/>
    </location>
</feature>
<feature type="compositionally biased region" description="Acidic residues" evidence="1">
    <location>
        <begin position="99"/>
        <end position="116"/>
    </location>
</feature>
<dbReference type="InterPro" id="IPR021834">
    <property type="entry name" value="DUF3426"/>
</dbReference>
<name>A0A7W4Z7Q5_9GAMM</name>
<comment type="caution">
    <text evidence="4">The sequence shown here is derived from an EMBL/GenBank/DDBJ whole genome shotgun (WGS) entry which is preliminary data.</text>
</comment>
<evidence type="ECO:0000259" key="3">
    <source>
        <dbReference type="Pfam" id="PF13719"/>
    </source>
</evidence>
<gene>
    <name evidence="4" type="ORF">FHR99_002417</name>
</gene>
<dbReference type="NCBIfam" id="TIGR02098">
    <property type="entry name" value="MJ0042_CXXC"/>
    <property type="match status" value="1"/>
</dbReference>
<feature type="transmembrane region" description="Helical" evidence="2">
    <location>
        <begin position="230"/>
        <end position="249"/>
    </location>
</feature>
<evidence type="ECO:0000256" key="2">
    <source>
        <dbReference type="SAM" id="Phobius"/>
    </source>
</evidence>
<keyword evidence="2" id="KW-0472">Membrane</keyword>
<dbReference type="InterPro" id="IPR011723">
    <property type="entry name" value="Znf/thioredoxin_put"/>
</dbReference>
<dbReference type="EMBL" id="JACHWY010000002">
    <property type="protein sequence ID" value="MBB3048151.1"/>
    <property type="molecule type" value="Genomic_DNA"/>
</dbReference>
<sequence length="392" mass="43785">MANRATRCPHCQTSFRVTESQLATARGRVRCGACLEVFNATTNWVDPAPSQPDIPEPEPRYDDNTPFPEDDAGQESASIEDTEAQTHPQNDTAAQPTENEAEPDQEEMAQSEDEAEDHTSDGYRFSALDSDSDDEEAARFSDPCEESEDSSDTSVQWADRTEQEDIAESEEVSAPPPEEEEIGTSEEQPQAESPIQEIEPSEPDRDVEHDEFDELVAHQRRRIQISRRHVGWTLLCLLAAACLAGQIVYAKFNSLAQSQHRNALVETCKVINWAWGSQRCVLPPPRNLSQIDSLGLNIMSHPRYADSLLVDTIILNRARFEQPFPLIELIFRNDRGNIVARRAFSPHEYLAGELKGIEFMPSGQSVRINISIADPGSTAVNYEMQFLPAAES</sequence>
<keyword evidence="2" id="KW-0812">Transmembrane</keyword>
<dbReference type="Pfam" id="PF11906">
    <property type="entry name" value="DUF3426"/>
    <property type="match status" value="1"/>
</dbReference>
<keyword evidence="2" id="KW-1133">Transmembrane helix</keyword>
<feature type="compositionally biased region" description="Low complexity" evidence="1">
    <location>
        <begin position="185"/>
        <end position="198"/>
    </location>
</feature>
<accession>A0A7W4Z7Q5</accession>
<evidence type="ECO:0000313" key="5">
    <source>
        <dbReference type="Proteomes" id="UP000537130"/>
    </source>
</evidence>